<dbReference type="Gene3D" id="3.30.420.40">
    <property type="match status" value="2"/>
</dbReference>
<feature type="domain" description="Carbohydrate kinase FGGY N-terminal" evidence="8">
    <location>
        <begin position="111"/>
        <end position="265"/>
    </location>
</feature>
<accession>A0A543HGX4</accession>
<feature type="domain" description="Carbohydrate kinase FGGY C-terminal" evidence="9">
    <location>
        <begin position="275"/>
        <end position="466"/>
    </location>
</feature>
<evidence type="ECO:0000256" key="4">
    <source>
        <dbReference type="ARBA" id="ARBA00022777"/>
    </source>
</evidence>
<sequence length="498" mass="52091">MTDSTVIAVDLGATSGRVISATVSPNRLQLGLTSRFPNNPVTVWAGQAPAMHWNLLELYREVVDGLRVAFREAQRAGGSGLGSIASLGVDSWAVDYGRMRGGALAGIPYHYRDARTAAGVEAVHGAISPAELYAVNGLQFLPFNTVYQLAADRDAGLLDGIDEALLVPDLINYWLTGERRAERTNASTTGLLDIGTGRWSDALLTRLRLPASLLPPLIAPGETVGSLLPSVRDELALGLGAGAASALSTVPVVSVGSHDTASAVVAVPSTDRNIAYISSGTWSLVGLELDSPVLTEASRAANFTNEGGVDGRIRFLRNVMGMWLISECLREWEKAGVSADLPTLLAQAEALPGGSVFDPDHPDLLPAGPMTERIAARCAEAGQRIPSNPAEYVRSIVESLAEAYHSTIQQAASLSGTSVEAIHVVGGGSQNALLCQLTADRTGLPVIAGPVEATAIGNVLVQARAAGVISGDLESLRALVAASVPLTRYTPRRPSHPR</sequence>
<dbReference type="CDD" id="cd07771">
    <property type="entry name" value="ASKHA_NBD_FGGY_RhaB-like"/>
    <property type="match status" value="1"/>
</dbReference>
<evidence type="ECO:0000256" key="7">
    <source>
        <dbReference type="ARBA" id="ARBA00023308"/>
    </source>
</evidence>
<evidence type="ECO:0000256" key="1">
    <source>
        <dbReference type="ARBA" id="ARBA00009156"/>
    </source>
</evidence>
<protein>
    <submittedName>
        <fullName evidence="10">Rhamnulokinase</fullName>
    </submittedName>
</protein>
<dbReference type="InterPro" id="IPR018485">
    <property type="entry name" value="FGGY_C"/>
</dbReference>
<evidence type="ECO:0000256" key="6">
    <source>
        <dbReference type="ARBA" id="ARBA00023157"/>
    </source>
</evidence>
<gene>
    <name evidence="10" type="ORF">FB466_2569</name>
</gene>
<evidence type="ECO:0000256" key="2">
    <source>
        <dbReference type="ARBA" id="ARBA00022679"/>
    </source>
</evidence>
<keyword evidence="5" id="KW-0067">ATP-binding</keyword>
<dbReference type="InterPro" id="IPR013449">
    <property type="entry name" value="Rhamnulokinase"/>
</dbReference>
<dbReference type="PANTHER" id="PTHR10196">
    <property type="entry name" value="SUGAR KINASE"/>
    <property type="match status" value="1"/>
</dbReference>
<evidence type="ECO:0000259" key="8">
    <source>
        <dbReference type="Pfam" id="PF00370"/>
    </source>
</evidence>
<dbReference type="GO" id="GO:0004370">
    <property type="term" value="F:glycerol kinase activity"/>
    <property type="evidence" value="ECO:0007669"/>
    <property type="project" value="TreeGrafter"/>
</dbReference>
<dbReference type="GO" id="GO:0005524">
    <property type="term" value="F:ATP binding"/>
    <property type="evidence" value="ECO:0007669"/>
    <property type="project" value="UniProtKB-KW"/>
</dbReference>
<keyword evidence="7" id="KW-0684">Rhamnose metabolism</keyword>
<dbReference type="RefSeq" id="WP_141918793.1">
    <property type="nucleotide sequence ID" value="NZ_BAAAYS010000015.1"/>
</dbReference>
<dbReference type="InterPro" id="IPR043129">
    <property type="entry name" value="ATPase_NBD"/>
</dbReference>
<dbReference type="Pfam" id="PF00370">
    <property type="entry name" value="FGGY_N"/>
    <property type="match status" value="1"/>
</dbReference>
<evidence type="ECO:0000256" key="5">
    <source>
        <dbReference type="ARBA" id="ARBA00022840"/>
    </source>
</evidence>
<keyword evidence="2" id="KW-0808">Transferase</keyword>
<dbReference type="AlphaFoldDB" id="A0A543HGX4"/>
<dbReference type="Pfam" id="PF02782">
    <property type="entry name" value="FGGY_C"/>
    <property type="match status" value="1"/>
</dbReference>
<keyword evidence="4 10" id="KW-0418">Kinase</keyword>
<dbReference type="Proteomes" id="UP000318331">
    <property type="component" value="Unassembled WGS sequence"/>
</dbReference>
<evidence type="ECO:0000256" key="3">
    <source>
        <dbReference type="ARBA" id="ARBA00022741"/>
    </source>
</evidence>
<comment type="caution">
    <text evidence="10">The sequence shown here is derived from an EMBL/GenBank/DDBJ whole genome shotgun (WGS) entry which is preliminary data.</text>
</comment>
<dbReference type="GO" id="GO:0006071">
    <property type="term" value="P:glycerol metabolic process"/>
    <property type="evidence" value="ECO:0007669"/>
    <property type="project" value="TreeGrafter"/>
</dbReference>
<dbReference type="GO" id="GO:0019301">
    <property type="term" value="P:rhamnose catabolic process"/>
    <property type="evidence" value="ECO:0007669"/>
    <property type="project" value="InterPro"/>
</dbReference>
<dbReference type="PANTHER" id="PTHR10196:SF93">
    <property type="entry name" value="L-RHAMNULOKINASE"/>
    <property type="match status" value="1"/>
</dbReference>
<evidence type="ECO:0000313" key="10">
    <source>
        <dbReference type="EMBL" id="TQM57576.1"/>
    </source>
</evidence>
<reference evidence="10 11" key="1">
    <citation type="submission" date="2019-06" db="EMBL/GenBank/DDBJ databases">
        <title>Sequencing the genomes of 1000 actinobacteria strains.</title>
        <authorList>
            <person name="Klenk H.-P."/>
        </authorList>
    </citation>
    <scope>NUCLEOTIDE SEQUENCE [LARGE SCALE GENOMIC DNA]</scope>
    <source>
        <strain evidence="10 11">DSM 18031</strain>
    </source>
</reference>
<dbReference type="GO" id="GO:0008993">
    <property type="term" value="F:rhamnulokinase activity"/>
    <property type="evidence" value="ECO:0007669"/>
    <property type="project" value="InterPro"/>
</dbReference>
<dbReference type="InterPro" id="IPR018484">
    <property type="entry name" value="FGGY_N"/>
</dbReference>
<evidence type="ECO:0000313" key="11">
    <source>
        <dbReference type="Proteomes" id="UP000318331"/>
    </source>
</evidence>
<evidence type="ECO:0000259" key="9">
    <source>
        <dbReference type="Pfam" id="PF02782"/>
    </source>
</evidence>
<dbReference type="GO" id="GO:0005829">
    <property type="term" value="C:cytosol"/>
    <property type="evidence" value="ECO:0007669"/>
    <property type="project" value="TreeGrafter"/>
</dbReference>
<proteinExistence type="inferred from homology"/>
<name>A0A543HGX4_9MICO</name>
<dbReference type="EMBL" id="VFPN01000004">
    <property type="protein sequence ID" value="TQM57576.1"/>
    <property type="molecule type" value="Genomic_DNA"/>
</dbReference>
<dbReference type="OrthoDB" id="9761504at2"/>
<comment type="similarity">
    <text evidence="1">Belongs to the FGGY kinase family.</text>
</comment>
<organism evidence="10 11">
    <name type="scientific">Klugiella xanthotipulae</name>
    <dbReference type="NCBI Taxonomy" id="244735"/>
    <lineage>
        <taxon>Bacteria</taxon>
        <taxon>Bacillati</taxon>
        <taxon>Actinomycetota</taxon>
        <taxon>Actinomycetes</taxon>
        <taxon>Micrococcales</taxon>
        <taxon>Microbacteriaceae</taxon>
        <taxon>Klugiella</taxon>
    </lineage>
</organism>
<keyword evidence="11" id="KW-1185">Reference proteome</keyword>
<keyword evidence="6" id="KW-1015">Disulfide bond</keyword>
<keyword evidence="3" id="KW-0547">Nucleotide-binding</keyword>
<dbReference type="SUPFAM" id="SSF53067">
    <property type="entry name" value="Actin-like ATPase domain"/>
    <property type="match status" value="2"/>
</dbReference>